<dbReference type="EMBL" id="HBGK01012419">
    <property type="protein sequence ID" value="CAD9277531.1"/>
    <property type="molecule type" value="Transcribed_RNA"/>
</dbReference>
<sequence length="111" mass="12383">MSIFVLGQSTESSPYQLSSGVGRTYCCFSEQAAKQRLCVLRRDSFCQMPFSLALCQMMVRTKHVLVWHVVVGSIEWRGLASPHIGLQKSYCYCLPSSPGVDEMTRLTPVCA</sequence>
<gene>
    <name evidence="1" type="ORF">GOCE00092_LOCUS6438</name>
    <name evidence="2" type="ORF">GOCE00092_LOCUS6440</name>
</gene>
<organism evidence="2">
    <name type="scientific">Grammatophora oceanica</name>
    <dbReference type="NCBI Taxonomy" id="210454"/>
    <lineage>
        <taxon>Eukaryota</taxon>
        <taxon>Sar</taxon>
        <taxon>Stramenopiles</taxon>
        <taxon>Ochrophyta</taxon>
        <taxon>Bacillariophyta</taxon>
        <taxon>Fragilariophyceae</taxon>
        <taxon>Fragilariophycidae</taxon>
        <taxon>Rhabdonematales</taxon>
        <taxon>Grammatophoraceae</taxon>
        <taxon>Grammatophora</taxon>
    </lineage>
</organism>
<accession>A0A6U5IEH6</accession>
<evidence type="ECO:0000313" key="1">
    <source>
        <dbReference type="EMBL" id="CAD9277529.1"/>
    </source>
</evidence>
<evidence type="ECO:0000313" key="2">
    <source>
        <dbReference type="EMBL" id="CAD9277531.1"/>
    </source>
</evidence>
<proteinExistence type="predicted"/>
<dbReference type="AlphaFoldDB" id="A0A6U5IEH6"/>
<reference evidence="2" key="1">
    <citation type="submission" date="2021-01" db="EMBL/GenBank/DDBJ databases">
        <authorList>
            <person name="Corre E."/>
            <person name="Pelletier E."/>
            <person name="Niang G."/>
            <person name="Scheremetjew M."/>
            <person name="Finn R."/>
            <person name="Kale V."/>
            <person name="Holt S."/>
            <person name="Cochrane G."/>
            <person name="Meng A."/>
            <person name="Brown T."/>
            <person name="Cohen L."/>
        </authorList>
    </citation>
    <scope>NUCLEOTIDE SEQUENCE</scope>
    <source>
        <strain evidence="2">CCMP 410</strain>
    </source>
</reference>
<name>A0A6U5IEH6_9STRA</name>
<protein>
    <submittedName>
        <fullName evidence="2">Uncharacterized protein</fullName>
    </submittedName>
</protein>
<dbReference type="EMBL" id="HBGK01012417">
    <property type="protein sequence ID" value="CAD9277529.1"/>
    <property type="molecule type" value="Transcribed_RNA"/>
</dbReference>